<keyword evidence="1" id="KW-0805">Transcription regulation</keyword>
<gene>
    <name evidence="5" type="ORF">IO98_10865</name>
</gene>
<dbReference type="AlphaFoldDB" id="A0A084JM16"/>
<reference evidence="5 6" key="1">
    <citation type="submission" date="2014-07" db="EMBL/GenBank/DDBJ databases">
        <title>Draft genome of Clostridium celerecrescens 152B isolated from sediments associated with methane hydrate from Krishna Godavari basin.</title>
        <authorList>
            <person name="Honkalas V.S."/>
            <person name="Dabir A.P."/>
            <person name="Arora P."/>
            <person name="Dhakephalkar P.K."/>
        </authorList>
    </citation>
    <scope>NUCLEOTIDE SEQUENCE [LARGE SCALE GENOMIC DNA]</scope>
    <source>
        <strain evidence="5 6">152B</strain>
    </source>
</reference>
<evidence type="ECO:0000313" key="6">
    <source>
        <dbReference type="Proteomes" id="UP000028525"/>
    </source>
</evidence>
<dbReference type="Gene3D" id="1.20.120.530">
    <property type="entry name" value="GntR ligand-binding domain-like"/>
    <property type="match status" value="1"/>
</dbReference>
<dbReference type="SMART" id="SM00895">
    <property type="entry name" value="FCD"/>
    <property type="match status" value="1"/>
</dbReference>
<evidence type="ECO:0000259" key="4">
    <source>
        <dbReference type="PROSITE" id="PS50949"/>
    </source>
</evidence>
<dbReference type="OrthoDB" id="9799482at2"/>
<dbReference type="EMBL" id="JPME01000013">
    <property type="protein sequence ID" value="KEZ90000.1"/>
    <property type="molecule type" value="Genomic_DNA"/>
</dbReference>
<evidence type="ECO:0000313" key="5">
    <source>
        <dbReference type="EMBL" id="KEZ90000.1"/>
    </source>
</evidence>
<dbReference type="InterPro" id="IPR036390">
    <property type="entry name" value="WH_DNA-bd_sf"/>
</dbReference>
<dbReference type="Pfam" id="PF07729">
    <property type="entry name" value="FCD"/>
    <property type="match status" value="1"/>
</dbReference>
<dbReference type="GO" id="GO:0003700">
    <property type="term" value="F:DNA-binding transcription factor activity"/>
    <property type="evidence" value="ECO:0007669"/>
    <property type="project" value="InterPro"/>
</dbReference>
<dbReference type="Pfam" id="PF00392">
    <property type="entry name" value="GntR"/>
    <property type="match status" value="1"/>
</dbReference>
<dbReference type="Proteomes" id="UP000028525">
    <property type="component" value="Unassembled WGS sequence"/>
</dbReference>
<proteinExistence type="predicted"/>
<dbReference type="GO" id="GO:0003677">
    <property type="term" value="F:DNA binding"/>
    <property type="evidence" value="ECO:0007669"/>
    <property type="project" value="UniProtKB-KW"/>
</dbReference>
<protein>
    <recommendedName>
        <fullName evidence="4">HTH gntR-type domain-containing protein</fullName>
    </recommendedName>
</protein>
<dbReference type="InterPro" id="IPR036388">
    <property type="entry name" value="WH-like_DNA-bd_sf"/>
</dbReference>
<sequence>MEEVSRIPIVQQVVNSMKEFAAADGIEVGQKLPTEKEWCEKLTVGRGTVREAFRILEARGLVEIKPGRGAFLVSKKELGQEELAEWFLKNEVELKDYIEVRSAVEPLCARIVAKRATDAELEHIERIHFRFIRAVEEEDIAGMAKYDEKLHRQIVEASKNKMLIFMSRKIDECIRDFRLKTFQVPQNAQNAIRAHHNIVEALKARDEEVSELYAKRHISLINTDLNVIIKR</sequence>
<feature type="domain" description="HTH gntR-type" evidence="4">
    <location>
        <begin position="7"/>
        <end position="75"/>
    </location>
</feature>
<dbReference type="InterPro" id="IPR008920">
    <property type="entry name" value="TF_FadR/GntR_C"/>
</dbReference>
<dbReference type="SUPFAM" id="SSF48008">
    <property type="entry name" value="GntR ligand-binding domain-like"/>
    <property type="match status" value="1"/>
</dbReference>
<dbReference type="InterPro" id="IPR000524">
    <property type="entry name" value="Tscrpt_reg_HTH_GntR"/>
</dbReference>
<dbReference type="SMART" id="SM00345">
    <property type="entry name" value="HTH_GNTR"/>
    <property type="match status" value="1"/>
</dbReference>
<keyword evidence="2" id="KW-0238">DNA-binding</keyword>
<dbReference type="InterPro" id="IPR011711">
    <property type="entry name" value="GntR_C"/>
</dbReference>
<comment type="caution">
    <text evidence="5">The sequence shown here is derived from an EMBL/GenBank/DDBJ whole genome shotgun (WGS) entry which is preliminary data.</text>
</comment>
<keyword evidence="3" id="KW-0804">Transcription</keyword>
<name>A0A084JM16_9FIRM</name>
<accession>A0A084JM16</accession>
<keyword evidence="6" id="KW-1185">Reference proteome</keyword>
<evidence type="ECO:0000256" key="2">
    <source>
        <dbReference type="ARBA" id="ARBA00023125"/>
    </source>
</evidence>
<dbReference type="PANTHER" id="PTHR43537:SF5">
    <property type="entry name" value="UXU OPERON TRANSCRIPTIONAL REGULATOR"/>
    <property type="match status" value="1"/>
</dbReference>
<organism evidence="5 6">
    <name type="scientific">Lacrimispora celerecrescens</name>
    <dbReference type="NCBI Taxonomy" id="29354"/>
    <lineage>
        <taxon>Bacteria</taxon>
        <taxon>Bacillati</taxon>
        <taxon>Bacillota</taxon>
        <taxon>Clostridia</taxon>
        <taxon>Lachnospirales</taxon>
        <taxon>Lachnospiraceae</taxon>
        <taxon>Lacrimispora</taxon>
    </lineage>
</organism>
<dbReference type="PRINTS" id="PR00035">
    <property type="entry name" value="HTHGNTR"/>
</dbReference>
<dbReference type="STRING" id="29354.IO98_10865"/>
<dbReference type="PROSITE" id="PS50949">
    <property type="entry name" value="HTH_GNTR"/>
    <property type="match status" value="1"/>
</dbReference>
<evidence type="ECO:0000256" key="1">
    <source>
        <dbReference type="ARBA" id="ARBA00023015"/>
    </source>
</evidence>
<dbReference type="RefSeq" id="WP_038280905.1">
    <property type="nucleotide sequence ID" value="NZ_JPME01000013.1"/>
</dbReference>
<dbReference type="CDD" id="cd07377">
    <property type="entry name" value="WHTH_GntR"/>
    <property type="match status" value="1"/>
</dbReference>
<dbReference type="Gene3D" id="1.10.10.10">
    <property type="entry name" value="Winged helix-like DNA-binding domain superfamily/Winged helix DNA-binding domain"/>
    <property type="match status" value="1"/>
</dbReference>
<evidence type="ECO:0000256" key="3">
    <source>
        <dbReference type="ARBA" id="ARBA00023163"/>
    </source>
</evidence>
<dbReference type="SUPFAM" id="SSF46785">
    <property type="entry name" value="Winged helix' DNA-binding domain"/>
    <property type="match status" value="1"/>
</dbReference>
<dbReference type="PANTHER" id="PTHR43537">
    <property type="entry name" value="TRANSCRIPTIONAL REGULATOR, GNTR FAMILY"/>
    <property type="match status" value="1"/>
</dbReference>